<reference evidence="2" key="1">
    <citation type="submission" date="2018-06" db="EMBL/GenBank/DDBJ databases">
        <authorList>
            <person name="Zhirakovskaya E."/>
        </authorList>
    </citation>
    <scope>NUCLEOTIDE SEQUENCE</scope>
</reference>
<keyword evidence="1" id="KW-0472">Membrane</keyword>
<evidence type="ECO:0000313" key="2">
    <source>
        <dbReference type="EMBL" id="VAV85863.1"/>
    </source>
</evidence>
<keyword evidence="1" id="KW-0812">Transmembrane</keyword>
<dbReference type="AlphaFoldDB" id="A0A3B0RMW4"/>
<keyword evidence="1" id="KW-1133">Transmembrane helix</keyword>
<feature type="transmembrane region" description="Helical" evidence="1">
    <location>
        <begin position="34"/>
        <end position="51"/>
    </location>
</feature>
<evidence type="ECO:0000256" key="1">
    <source>
        <dbReference type="SAM" id="Phobius"/>
    </source>
</evidence>
<gene>
    <name evidence="2" type="ORF">MNBD_DELTA01-918</name>
</gene>
<dbReference type="EMBL" id="UOEA01000104">
    <property type="protein sequence ID" value="VAV85863.1"/>
    <property type="molecule type" value="Genomic_DNA"/>
</dbReference>
<name>A0A3B0RMW4_9ZZZZ</name>
<sequence>MAIGPVVVISVFFILKVLLESLAGSPYSQDDIRGSIHITLGVSFALGLYIRRSLGIFNFIKDKLPNPDKKETRKV</sequence>
<organism evidence="2">
    <name type="scientific">hydrothermal vent metagenome</name>
    <dbReference type="NCBI Taxonomy" id="652676"/>
    <lineage>
        <taxon>unclassified sequences</taxon>
        <taxon>metagenomes</taxon>
        <taxon>ecological metagenomes</taxon>
    </lineage>
</organism>
<proteinExistence type="predicted"/>
<protein>
    <submittedName>
        <fullName evidence="2">Uncharacterized protein</fullName>
    </submittedName>
</protein>
<accession>A0A3B0RMW4</accession>